<organism evidence="5 6">
    <name type="scientific">Chryseosolibacter indicus</name>
    <dbReference type="NCBI Taxonomy" id="2782351"/>
    <lineage>
        <taxon>Bacteria</taxon>
        <taxon>Pseudomonadati</taxon>
        <taxon>Bacteroidota</taxon>
        <taxon>Cytophagia</taxon>
        <taxon>Cytophagales</taxon>
        <taxon>Chryseotaleaceae</taxon>
        <taxon>Chryseosolibacter</taxon>
    </lineage>
</organism>
<dbReference type="InterPro" id="IPR050204">
    <property type="entry name" value="AraC_XylS_family_regulators"/>
</dbReference>
<dbReference type="PANTHER" id="PTHR46796:SF13">
    <property type="entry name" value="HTH-TYPE TRANSCRIPTIONAL ACTIVATOR RHAS"/>
    <property type="match status" value="1"/>
</dbReference>
<keyword evidence="6" id="KW-1185">Reference proteome</keyword>
<reference evidence="5 6" key="1">
    <citation type="submission" date="2021-05" db="EMBL/GenBank/DDBJ databases">
        <title>A Polyphasic approach of four new species of the genus Ohtaekwangia: Ohtaekwangia histidinii sp. nov., Ohtaekwangia cretensis sp. nov., Ohtaekwangia indiensis sp. nov., Ohtaekwangia reichenbachii sp. nov. from diverse environment.</title>
        <authorList>
            <person name="Octaviana S."/>
        </authorList>
    </citation>
    <scope>NUCLEOTIDE SEQUENCE [LARGE SCALE GENOMIC DNA]</scope>
    <source>
        <strain evidence="5 6">PWU20</strain>
    </source>
</reference>
<sequence length="271" mass="31038">MNLREIIPGEKLRPYVKCYFIFESEGDVEVSDVVFPNGFMEIMFNLGDGLWKSAVDNVFYTTPPVELWGQLTRPLPIKAKGKNMMLGIRFFSHTAAYFLNEEVSEFNDQIADLRDLLGASVRTLHERLMNVTLLSKRIALIENFLENRLSVTERRKHKISLVAGIINDMKHAAFSDDMAAVASRYNITPRYMQKLFLTYTGVSPKMFGKINRFQQSLQLVQKKEATLTSIAHECGYFDQSHFIREFKSFTGFTPSAYSPENFPVSQAFANI</sequence>
<dbReference type="SMART" id="SM00342">
    <property type="entry name" value="HTH_ARAC"/>
    <property type="match status" value="1"/>
</dbReference>
<keyword evidence="2" id="KW-0238">DNA-binding</keyword>
<dbReference type="RefSeq" id="WP_254152786.1">
    <property type="nucleotide sequence ID" value="NZ_JAHESD010000009.1"/>
</dbReference>
<evidence type="ECO:0000259" key="4">
    <source>
        <dbReference type="PROSITE" id="PS01124"/>
    </source>
</evidence>
<dbReference type="SUPFAM" id="SSF46689">
    <property type="entry name" value="Homeodomain-like"/>
    <property type="match status" value="1"/>
</dbReference>
<protein>
    <submittedName>
        <fullName evidence="5">Helix-turn-helix transcriptional regulator</fullName>
    </submittedName>
</protein>
<dbReference type="Pfam" id="PF20240">
    <property type="entry name" value="DUF6597"/>
    <property type="match status" value="1"/>
</dbReference>
<dbReference type="PROSITE" id="PS01124">
    <property type="entry name" value="HTH_ARAC_FAMILY_2"/>
    <property type="match status" value="1"/>
</dbReference>
<dbReference type="InterPro" id="IPR046532">
    <property type="entry name" value="DUF6597"/>
</dbReference>
<dbReference type="Gene3D" id="1.10.10.60">
    <property type="entry name" value="Homeodomain-like"/>
    <property type="match status" value="1"/>
</dbReference>
<dbReference type="EMBL" id="JAHESD010000009">
    <property type="protein sequence ID" value="MBT1702817.1"/>
    <property type="molecule type" value="Genomic_DNA"/>
</dbReference>
<dbReference type="Proteomes" id="UP000772618">
    <property type="component" value="Unassembled WGS sequence"/>
</dbReference>
<comment type="caution">
    <text evidence="5">The sequence shown here is derived from an EMBL/GenBank/DDBJ whole genome shotgun (WGS) entry which is preliminary data.</text>
</comment>
<proteinExistence type="predicted"/>
<evidence type="ECO:0000256" key="1">
    <source>
        <dbReference type="ARBA" id="ARBA00023015"/>
    </source>
</evidence>
<evidence type="ECO:0000256" key="3">
    <source>
        <dbReference type="ARBA" id="ARBA00023163"/>
    </source>
</evidence>
<keyword evidence="1" id="KW-0805">Transcription regulation</keyword>
<dbReference type="Pfam" id="PF12833">
    <property type="entry name" value="HTH_18"/>
    <property type="match status" value="1"/>
</dbReference>
<keyword evidence="3" id="KW-0804">Transcription</keyword>
<dbReference type="InterPro" id="IPR020449">
    <property type="entry name" value="Tscrpt_reg_AraC-type_HTH"/>
</dbReference>
<evidence type="ECO:0000313" key="5">
    <source>
        <dbReference type="EMBL" id="MBT1702817.1"/>
    </source>
</evidence>
<gene>
    <name evidence="5" type="ORF">KK060_05975</name>
</gene>
<dbReference type="PRINTS" id="PR00032">
    <property type="entry name" value="HTHARAC"/>
</dbReference>
<dbReference type="InterPro" id="IPR009057">
    <property type="entry name" value="Homeodomain-like_sf"/>
</dbReference>
<evidence type="ECO:0000313" key="6">
    <source>
        <dbReference type="Proteomes" id="UP000772618"/>
    </source>
</evidence>
<evidence type="ECO:0000256" key="2">
    <source>
        <dbReference type="ARBA" id="ARBA00023125"/>
    </source>
</evidence>
<feature type="domain" description="HTH araC/xylS-type" evidence="4">
    <location>
        <begin position="159"/>
        <end position="260"/>
    </location>
</feature>
<accession>A0ABS5VPU5</accession>
<dbReference type="PANTHER" id="PTHR46796">
    <property type="entry name" value="HTH-TYPE TRANSCRIPTIONAL ACTIVATOR RHAS-RELATED"/>
    <property type="match status" value="1"/>
</dbReference>
<dbReference type="InterPro" id="IPR018060">
    <property type="entry name" value="HTH_AraC"/>
</dbReference>
<name>A0ABS5VPU5_9BACT</name>